<dbReference type="KEGG" id="dpx:DAPPUDRAFT_249947"/>
<gene>
    <name evidence="1" type="ORF">DAPPUDRAFT_249947</name>
</gene>
<dbReference type="EMBL" id="GL732573">
    <property type="protein sequence ID" value="EFX75679.1"/>
    <property type="molecule type" value="Genomic_DNA"/>
</dbReference>
<proteinExistence type="predicted"/>
<keyword evidence="2" id="KW-1185">Reference proteome</keyword>
<protein>
    <submittedName>
        <fullName evidence="1">Uncharacterized protein</fullName>
    </submittedName>
</protein>
<evidence type="ECO:0000313" key="2">
    <source>
        <dbReference type="Proteomes" id="UP000000305"/>
    </source>
</evidence>
<dbReference type="AlphaFoldDB" id="E9GXL6"/>
<accession>E9GXL6</accession>
<name>E9GXL6_DAPPU</name>
<reference evidence="1 2" key="1">
    <citation type="journal article" date="2011" name="Science">
        <title>The ecoresponsive genome of Daphnia pulex.</title>
        <authorList>
            <person name="Colbourne J.K."/>
            <person name="Pfrender M.E."/>
            <person name="Gilbert D."/>
            <person name="Thomas W.K."/>
            <person name="Tucker A."/>
            <person name="Oakley T.H."/>
            <person name="Tokishita S."/>
            <person name="Aerts A."/>
            <person name="Arnold G.J."/>
            <person name="Basu M.K."/>
            <person name="Bauer D.J."/>
            <person name="Caceres C.E."/>
            <person name="Carmel L."/>
            <person name="Casola C."/>
            <person name="Choi J.H."/>
            <person name="Detter J.C."/>
            <person name="Dong Q."/>
            <person name="Dusheyko S."/>
            <person name="Eads B.D."/>
            <person name="Frohlich T."/>
            <person name="Geiler-Samerotte K.A."/>
            <person name="Gerlach D."/>
            <person name="Hatcher P."/>
            <person name="Jogdeo S."/>
            <person name="Krijgsveld J."/>
            <person name="Kriventseva E.V."/>
            <person name="Kultz D."/>
            <person name="Laforsch C."/>
            <person name="Lindquist E."/>
            <person name="Lopez J."/>
            <person name="Manak J.R."/>
            <person name="Muller J."/>
            <person name="Pangilinan J."/>
            <person name="Patwardhan R.P."/>
            <person name="Pitluck S."/>
            <person name="Pritham E.J."/>
            <person name="Rechtsteiner A."/>
            <person name="Rho M."/>
            <person name="Rogozin I.B."/>
            <person name="Sakarya O."/>
            <person name="Salamov A."/>
            <person name="Schaack S."/>
            <person name="Shapiro H."/>
            <person name="Shiga Y."/>
            <person name="Skalitzky C."/>
            <person name="Smith Z."/>
            <person name="Souvorov A."/>
            <person name="Sung W."/>
            <person name="Tang Z."/>
            <person name="Tsuchiya D."/>
            <person name="Tu H."/>
            <person name="Vos H."/>
            <person name="Wang M."/>
            <person name="Wolf Y.I."/>
            <person name="Yamagata H."/>
            <person name="Yamada T."/>
            <person name="Ye Y."/>
            <person name="Shaw J.R."/>
            <person name="Andrews J."/>
            <person name="Crease T.J."/>
            <person name="Tang H."/>
            <person name="Lucas S.M."/>
            <person name="Robertson H.M."/>
            <person name="Bork P."/>
            <person name="Koonin E.V."/>
            <person name="Zdobnov E.M."/>
            <person name="Grigoriev I.V."/>
            <person name="Lynch M."/>
            <person name="Boore J.L."/>
        </authorList>
    </citation>
    <scope>NUCLEOTIDE SEQUENCE [LARGE SCALE GENOMIC DNA]</scope>
</reference>
<dbReference type="HOGENOM" id="CLU_2888024_0_0_1"/>
<sequence>MIFCRRQRMVLAMLPRDFEHSSNRSLESISNNQQQQQINALALRGFAVLPRDKEEMLVASTTV</sequence>
<dbReference type="Proteomes" id="UP000000305">
    <property type="component" value="Unassembled WGS sequence"/>
</dbReference>
<organism evidence="1 2">
    <name type="scientific">Daphnia pulex</name>
    <name type="common">Water flea</name>
    <dbReference type="NCBI Taxonomy" id="6669"/>
    <lineage>
        <taxon>Eukaryota</taxon>
        <taxon>Metazoa</taxon>
        <taxon>Ecdysozoa</taxon>
        <taxon>Arthropoda</taxon>
        <taxon>Crustacea</taxon>
        <taxon>Branchiopoda</taxon>
        <taxon>Diplostraca</taxon>
        <taxon>Cladocera</taxon>
        <taxon>Anomopoda</taxon>
        <taxon>Daphniidae</taxon>
        <taxon>Daphnia</taxon>
    </lineage>
</organism>
<dbReference type="InParanoid" id="E9GXL6"/>
<evidence type="ECO:0000313" key="1">
    <source>
        <dbReference type="EMBL" id="EFX75679.1"/>
    </source>
</evidence>